<dbReference type="PANTHER" id="PTHR43119">
    <property type="entry name" value="ABC TRANSPORT PROTEIN ATP-BINDING COMPONENT-RELATED"/>
    <property type="match status" value="1"/>
</dbReference>
<feature type="domain" description="ABC transporter" evidence="3">
    <location>
        <begin position="14"/>
        <end position="223"/>
    </location>
</feature>
<dbReference type="SUPFAM" id="SSF52540">
    <property type="entry name" value="P-loop containing nucleoside triphosphate hydrolases"/>
    <property type="match status" value="1"/>
</dbReference>
<organism evidence="4 5">
    <name type="scientific">Cyanobium gracile UHCC 0281</name>
    <dbReference type="NCBI Taxonomy" id="3110309"/>
    <lineage>
        <taxon>Bacteria</taxon>
        <taxon>Bacillati</taxon>
        <taxon>Cyanobacteriota</taxon>
        <taxon>Cyanophyceae</taxon>
        <taxon>Synechococcales</taxon>
        <taxon>Prochlorococcaceae</taxon>
        <taxon>Cyanobium</taxon>
    </lineage>
</organism>
<dbReference type="PROSITE" id="PS50893">
    <property type="entry name" value="ABC_TRANSPORTER_2"/>
    <property type="match status" value="1"/>
</dbReference>
<comment type="caution">
    <text evidence="4">The sequence shown here is derived from an EMBL/GenBank/DDBJ whole genome shotgun (WGS) entry which is preliminary data.</text>
</comment>
<evidence type="ECO:0000256" key="1">
    <source>
        <dbReference type="ARBA" id="ARBA00022741"/>
    </source>
</evidence>
<dbReference type="SMART" id="SM00382">
    <property type="entry name" value="AAA"/>
    <property type="match status" value="1"/>
</dbReference>
<evidence type="ECO:0000313" key="5">
    <source>
        <dbReference type="Proteomes" id="UP001302329"/>
    </source>
</evidence>
<reference evidence="4 5" key="1">
    <citation type="submission" date="2023-12" db="EMBL/GenBank/DDBJ databases">
        <title>Baltic Sea Cyanobacteria.</title>
        <authorList>
            <person name="Delbaje E."/>
            <person name="Fewer D.P."/>
            <person name="Shishido T.K."/>
        </authorList>
    </citation>
    <scope>NUCLEOTIDE SEQUENCE [LARGE SCALE GENOMIC DNA]</scope>
    <source>
        <strain evidence="4 5">UHCC 0281</strain>
    </source>
</reference>
<keyword evidence="1" id="KW-0547">Nucleotide-binding</keyword>
<keyword evidence="5" id="KW-1185">Reference proteome</keyword>
<dbReference type="PANTHER" id="PTHR43119:SF1">
    <property type="entry name" value="ABC TRANSPORTER DOMAIN-CONTAINING PROTEIN"/>
    <property type="match status" value="1"/>
</dbReference>
<sequence length="223" mass="24391">MPSHPVAIDRSLLLSARGLQRQLGHRLVWSQLDLELAADDRLGLVAPSGAGKTLLLRTLALLDPPQAGRFSLLGRPPAAWGLPRWRAMVSYLAQRPVAAGGTVEANLRAPWRFRERRGPVGWSYERITSWLAALGRDPSFLSYDAERLSGGELQLLALLRVLQFDPTVLLLDEPTASLDGATTAAVEALLIAWLGAGPRAAVLISHDSDQIERFATRILELQR</sequence>
<dbReference type="Pfam" id="PF00005">
    <property type="entry name" value="ABC_tran"/>
    <property type="match status" value="1"/>
</dbReference>
<dbReference type="RefSeq" id="WP_323356368.1">
    <property type="nucleotide sequence ID" value="NZ_JAYGHY010000016.1"/>
</dbReference>
<dbReference type="InterPro" id="IPR017871">
    <property type="entry name" value="ABC_transporter-like_CS"/>
</dbReference>
<dbReference type="EMBL" id="JAYGHY010000016">
    <property type="protein sequence ID" value="MEA5442289.1"/>
    <property type="molecule type" value="Genomic_DNA"/>
</dbReference>
<dbReference type="InterPro" id="IPR003593">
    <property type="entry name" value="AAA+_ATPase"/>
</dbReference>
<dbReference type="Gene3D" id="3.40.50.300">
    <property type="entry name" value="P-loop containing nucleotide triphosphate hydrolases"/>
    <property type="match status" value="1"/>
</dbReference>
<dbReference type="GO" id="GO:0005524">
    <property type="term" value="F:ATP binding"/>
    <property type="evidence" value="ECO:0007669"/>
    <property type="project" value="UniProtKB-KW"/>
</dbReference>
<accession>A0ABU5SUV2</accession>
<dbReference type="PROSITE" id="PS00211">
    <property type="entry name" value="ABC_TRANSPORTER_1"/>
    <property type="match status" value="1"/>
</dbReference>
<evidence type="ECO:0000313" key="4">
    <source>
        <dbReference type="EMBL" id="MEA5442289.1"/>
    </source>
</evidence>
<dbReference type="InterPro" id="IPR003439">
    <property type="entry name" value="ABC_transporter-like_ATP-bd"/>
</dbReference>
<dbReference type="Proteomes" id="UP001302329">
    <property type="component" value="Unassembled WGS sequence"/>
</dbReference>
<proteinExistence type="predicted"/>
<gene>
    <name evidence="4" type="ORF">VB739_06975</name>
</gene>
<evidence type="ECO:0000256" key="2">
    <source>
        <dbReference type="ARBA" id="ARBA00022840"/>
    </source>
</evidence>
<dbReference type="InterPro" id="IPR027417">
    <property type="entry name" value="P-loop_NTPase"/>
</dbReference>
<evidence type="ECO:0000259" key="3">
    <source>
        <dbReference type="PROSITE" id="PS50893"/>
    </source>
</evidence>
<keyword evidence="2 4" id="KW-0067">ATP-binding</keyword>
<protein>
    <submittedName>
        <fullName evidence="4">ATP-binding cassette domain-containing protein</fullName>
    </submittedName>
</protein>
<name>A0ABU5SUV2_9CYAN</name>